<dbReference type="InterPro" id="IPR044635">
    <property type="entry name" value="UBP14-like"/>
</dbReference>
<feature type="compositionally biased region" description="Polar residues" evidence="7">
    <location>
        <begin position="767"/>
        <end position="779"/>
    </location>
</feature>
<feature type="compositionally biased region" description="Basic and acidic residues" evidence="7">
    <location>
        <begin position="1201"/>
        <end position="1212"/>
    </location>
</feature>
<dbReference type="PROSITE" id="PS00973">
    <property type="entry name" value="USP_2"/>
    <property type="match status" value="1"/>
</dbReference>
<evidence type="ECO:0000256" key="7">
    <source>
        <dbReference type="SAM" id="MobiDB-lite"/>
    </source>
</evidence>
<dbReference type="Pfam" id="PF13446">
    <property type="entry name" value="RPT"/>
    <property type="match status" value="3"/>
</dbReference>
<name>A0AAN5BSG0_ASPOZ</name>
<feature type="region of interest" description="Disordered" evidence="7">
    <location>
        <begin position="1130"/>
        <end position="1212"/>
    </location>
</feature>
<keyword evidence="5" id="KW-0378">Hydrolase</keyword>
<evidence type="ECO:0000256" key="3">
    <source>
        <dbReference type="ARBA" id="ARBA00022670"/>
    </source>
</evidence>
<evidence type="ECO:0000256" key="2">
    <source>
        <dbReference type="ARBA" id="ARBA00012759"/>
    </source>
</evidence>
<dbReference type="SUPFAM" id="SSF54001">
    <property type="entry name" value="Cysteine proteinases"/>
    <property type="match status" value="1"/>
</dbReference>
<dbReference type="EC" id="3.4.19.12" evidence="2"/>
<dbReference type="PANTHER" id="PTHR43982:SF6">
    <property type="entry name" value="UBIQUITIN CARBOXYL-TERMINAL HYDROLASE 2-RELATED"/>
    <property type="match status" value="1"/>
</dbReference>
<dbReference type="PROSITE" id="PS50235">
    <property type="entry name" value="USP_3"/>
    <property type="match status" value="1"/>
</dbReference>
<dbReference type="PANTHER" id="PTHR43982">
    <property type="entry name" value="UBIQUITIN CARBOXYL-TERMINAL HYDROLASE"/>
    <property type="match status" value="1"/>
</dbReference>
<feature type="region of interest" description="Disordered" evidence="7">
    <location>
        <begin position="763"/>
        <end position="795"/>
    </location>
</feature>
<evidence type="ECO:0000256" key="4">
    <source>
        <dbReference type="ARBA" id="ARBA00022786"/>
    </source>
</evidence>
<dbReference type="InterPro" id="IPR018200">
    <property type="entry name" value="USP_CS"/>
</dbReference>
<keyword evidence="3" id="KW-0645">Protease</keyword>
<sequence>MTSFQRSGKTAPRLVQDIYEYDPAHPPATGRNLLADVPPVFPEYYNGPLEHISSAACRHNFVSKPAQSYVPQSEQGNTGASTKVSAVCLMCRYHLQVEVSSTPGIGQPSTRFSDHVHHLVYKSGKHRGGAAPEEVSPKGQMLEMFHYECSYLSCSVAVSLRFASPVLNDDRVRLLTDPEVLRQRANEAFAAHPDRLEGVAPPTPINVLLNLRTYISNALLDSQQSKSISAVNKRFMTCFGVEGKPCKDLLEFLGFSSKVCKLALEYVLAICNVINTSTRTKAFGNLLDRIRGQSFPIAINSRYFSMTLYTNLQRSSNRGQCYYEDLGVVEDMAASSIIEAFNRQVSVDPARTPVYLKCLKSIGILRGGEDGSLIDQAVQVAYSEGKYTEEDVVDAYKYFGLSHDDQRLTEESIIGKFYAYLGATTAVQETETRRQLWRIGDSRRSERIKAAAEEIQLLAEERKSEALKHFLKTGEMTAGEMDVADAYRLLQIPDRTVDEGAIMAAYTICVDEAPAQAENYNQALRIIAKDKNSPLLSNMVSGSTTKPDRNLAEWPVGLQNIGNTCYLNSLLQFYFSIRPYRDMVLDFEKFKMEINEDMLGQKQVGSRKVSQKEVERSQRFLSELRTLFNDMITAPATYVIPTQELARLTLISPSNEAAIRRRSTLSGIRPSALGEINGVPVMGPLGPPQLTPESEVKGPIAPEPEKPQRSTTSDVDSEATLVSDGARIDATVPSSNDKEPEPLVTDPTKMDVQDVLTPEAVEYQPSDKPTSGEQNELSSQPPPVPPRPGPQPDPQKQLIEEVEIGAQQDVTEVINNVLFQSQCAIKPISLAPDGEQLDQSYIQTTEGVRSKEEWWCDIKIDVATGSRDIYAAIDGAFDVQKVSVGNSVAEQFSAISKLPPVLQVQVQRVQFDPVKKRSFKSTHHLELKETIYLDRLVEQSCNAKVYEPNEGWLPSSAKRCANSSQEADGLDIPSLFDNAKDVLEELNSMKEDPEIAADAVPINSELIPELNQLSQIARAELNYIEQEIKDLQTMISSQFADYKHLAYRLYAVFVHHGSVEFGHYYIYICDFERNIWRKYNDNYVTEVHDLDEIFTSQDRQNPPTPYFLVYVNATMKDRLVSPLCREILESPPEDQLSGDGGIATEGVTPPTVAEDVDMNPPAYDEIWADKGTSGTEDNHHIEDKTGPTGVGGNEVTGRGPSNKDTDFHDVQW</sequence>
<dbReference type="GO" id="GO:0061136">
    <property type="term" value="P:regulation of proteasomal protein catabolic process"/>
    <property type="evidence" value="ECO:0007669"/>
    <property type="project" value="TreeGrafter"/>
</dbReference>
<dbReference type="InterPro" id="IPR001394">
    <property type="entry name" value="Peptidase_C19_UCH"/>
</dbReference>
<dbReference type="InterPro" id="IPR025305">
    <property type="entry name" value="UCH_repeat_domain"/>
</dbReference>
<dbReference type="InterPro" id="IPR038765">
    <property type="entry name" value="Papain-like_cys_pep_sf"/>
</dbReference>
<accession>A0AAN5BSG0</accession>
<dbReference type="PROSITE" id="PS00972">
    <property type="entry name" value="USP_1"/>
    <property type="match status" value="1"/>
</dbReference>
<comment type="catalytic activity">
    <reaction evidence="1">
        <text>Thiol-dependent hydrolysis of ester, thioester, amide, peptide and isopeptide bonds formed by the C-terminal Gly of ubiquitin (a 76-residue protein attached to proteins as an intracellular targeting signal).</text>
        <dbReference type="EC" id="3.4.19.12"/>
    </reaction>
</comment>
<evidence type="ECO:0000256" key="1">
    <source>
        <dbReference type="ARBA" id="ARBA00000707"/>
    </source>
</evidence>
<dbReference type="GO" id="GO:0043161">
    <property type="term" value="P:proteasome-mediated ubiquitin-dependent protein catabolic process"/>
    <property type="evidence" value="ECO:0007669"/>
    <property type="project" value="InterPro"/>
</dbReference>
<proteinExistence type="predicted"/>
<feature type="compositionally biased region" description="Pro residues" evidence="7">
    <location>
        <begin position="780"/>
        <end position="793"/>
    </location>
</feature>
<dbReference type="Proteomes" id="UP001165205">
    <property type="component" value="Unassembled WGS sequence"/>
</dbReference>
<evidence type="ECO:0000259" key="8">
    <source>
        <dbReference type="PROSITE" id="PS50235"/>
    </source>
</evidence>
<dbReference type="GO" id="GO:0004843">
    <property type="term" value="F:cysteine-type deubiquitinase activity"/>
    <property type="evidence" value="ECO:0007669"/>
    <property type="project" value="UniProtKB-EC"/>
</dbReference>
<evidence type="ECO:0000313" key="10">
    <source>
        <dbReference type="Proteomes" id="UP001165205"/>
    </source>
</evidence>
<dbReference type="CDD" id="cd02666">
    <property type="entry name" value="Peptidase_C19J"/>
    <property type="match status" value="1"/>
</dbReference>
<dbReference type="GO" id="GO:0070628">
    <property type="term" value="F:proteasome binding"/>
    <property type="evidence" value="ECO:0007669"/>
    <property type="project" value="TreeGrafter"/>
</dbReference>
<reference evidence="9" key="1">
    <citation type="submission" date="2023-04" db="EMBL/GenBank/DDBJ databases">
        <title>Aspergillus oryzae NBRC 4228.</title>
        <authorList>
            <person name="Ichikawa N."/>
            <person name="Sato H."/>
            <person name="Tonouchi N."/>
        </authorList>
    </citation>
    <scope>NUCLEOTIDE SEQUENCE</scope>
    <source>
        <strain evidence="9">NBRC 4228</strain>
    </source>
</reference>
<evidence type="ECO:0000313" key="9">
    <source>
        <dbReference type="EMBL" id="GMG22515.1"/>
    </source>
</evidence>
<evidence type="ECO:0000256" key="6">
    <source>
        <dbReference type="ARBA" id="ARBA00022807"/>
    </source>
</evidence>
<organism evidence="9 10">
    <name type="scientific">Aspergillus oryzae</name>
    <name type="common">Yellow koji mold</name>
    <dbReference type="NCBI Taxonomy" id="5062"/>
    <lineage>
        <taxon>Eukaryota</taxon>
        <taxon>Fungi</taxon>
        <taxon>Dikarya</taxon>
        <taxon>Ascomycota</taxon>
        <taxon>Pezizomycotina</taxon>
        <taxon>Eurotiomycetes</taxon>
        <taxon>Eurotiomycetidae</taxon>
        <taxon>Eurotiales</taxon>
        <taxon>Aspergillaceae</taxon>
        <taxon>Aspergillus</taxon>
        <taxon>Aspergillus subgen. Circumdati</taxon>
    </lineage>
</organism>
<dbReference type="AlphaFoldDB" id="A0AAN5BSG0"/>
<protein>
    <recommendedName>
        <fullName evidence="2">ubiquitinyl hydrolase 1</fullName>
        <ecNumber evidence="2">3.4.19.12</ecNumber>
    </recommendedName>
</protein>
<keyword evidence="6" id="KW-0788">Thiol protease</keyword>
<gene>
    <name evidence="9" type="ORF">Aory04_000014500</name>
</gene>
<dbReference type="Pfam" id="PF00443">
    <property type="entry name" value="UCH"/>
    <property type="match status" value="2"/>
</dbReference>
<dbReference type="EMBL" id="BSYA01000001">
    <property type="protein sequence ID" value="GMG22515.1"/>
    <property type="molecule type" value="Genomic_DNA"/>
</dbReference>
<feature type="domain" description="USP" evidence="8">
    <location>
        <begin position="556"/>
        <end position="1113"/>
    </location>
</feature>
<dbReference type="Gene3D" id="3.90.70.10">
    <property type="entry name" value="Cysteine proteinases"/>
    <property type="match status" value="2"/>
</dbReference>
<evidence type="ECO:0000256" key="5">
    <source>
        <dbReference type="ARBA" id="ARBA00022801"/>
    </source>
</evidence>
<comment type="caution">
    <text evidence="9">The sequence shown here is derived from an EMBL/GenBank/DDBJ whole genome shotgun (WGS) entry which is preliminary data.</text>
</comment>
<keyword evidence="4" id="KW-0833">Ubl conjugation pathway</keyword>
<feature type="region of interest" description="Disordered" evidence="7">
    <location>
        <begin position="678"/>
        <end position="750"/>
    </location>
</feature>
<feature type="compositionally biased region" description="Basic and acidic residues" evidence="7">
    <location>
        <begin position="1176"/>
        <end position="1185"/>
    </location>
</feature>
<dbReference type="InterPro" id="IPR028889">
    <property type="entry name" value="USP"/>
</dbReference>
<dbReference type="GO" id="GO:0016579">
    <property type="term" value="P:protein deubiquitination"/>
    <property type="evidence" value="ECO:0007669"/>
    <property type="project" value="InterPro"/>
</dbReference>
<dbReference type="FunFam" id="3.90.70.10:FF:000122">
    <property type="entry name" value="Ubiquitin carboxyl-terminal hydrolase 2"/>
    <property type="match status" value="1"/>
</dbReference>